<dbReference type="RefSeq" id="XP_004989985.1">
    <property type="nucleotide sequence ID" value="XM_004989928.1"/>
</dbReference>
<gene>
    <name evidence="2" type="ORF">PTSG_09557</name>
</gene>
<sequence length="1429" mass="157735">MLLSVRSPRAAWHAVQATAVMPRLLVLRHVAISSSSSSSSSSSEGVNDGAEKRQQPQHAQGEKGEKGRGNVEYGLGRMQKAQDFFRTVETHILKSNAKPLPVVIDRALKNLAAPDLLNIRPRIKAMVGHKIFAKALNMDADLPVTSYDFYLRLQCSMPDAQHRVPVHAVHHHLKQKNMTPDDVLLFTMMRAYALCGDIPNARTCFDSCANITDETYAQLALAHATNGDAAGILDVITEAGENRAVKSQATLLAAAVGELAHVGTTRDVETVLASLDGAGVKLRLSMLDNYLRALAAKGDADGVEKLYEWKLAAFEGISEVTRLEKSLLASAVFGEVQDVASILARIKSSGAVQFKPLVNVIDILALRGDGGRLEQLVDMLLAEESMFKSHVRVQDAIATALIRINDFDLAERTLVKIRRVLPTLYGFYHAAFECLAHDPSVVPDSKKQRLVALVEWGTAAGFADSREFMTDVFKATAELPKTTKKSIQPLWQQLQNGRLLDVSVWNANVRSARSAASDEANTIKAMETRGIADLQTTYVARIKNRLDTDNVAAAKQLAIDAVENTKSTTRTVTIFAPILRYILATEGAGAGLNYLSDILQVAARMDLCMNDSLLAAWCDGCTTDEALMDAAHLLRDVTLLPGTLSKMLHVLACAGNVAGVFEVANGMGPGQFTSAAVDAILSTAILEGGVVNEDTLHSIAQLHAAKYFTIQESNWARLLSSCPNRQQVVDQCKAVFPSEAERLDAFMLAEPLRAAKVDDIVTILLDMQLDEQAKAQLARETLERVASEHPASAVRLAEELAVDKILSHADALTIVASHFFAPEFIESNQEHVRALVARIVQAGVETAIPSPPNHLFQSVLPSSSPRDAARILKLACATPKSASKTQAMVDGLAKLIKGNAEARETLGAELQNLSVNIPFALASRTVDKLPLATNALFAFLPLSLKSRHMGNRAARSSIDAAADYLKENPKELPNVLLSFAHSRHKGKASIVAPAKKLLEKADVAVTRETMEELLPRLSSNRRSDQHVALALLQYAGSTLDEDHRAALEDLSQQLSMRAGDNDAVAKFLQKNEAEGATMSLADFAQLFRARFQDADFLLSMLKRAPEVCPGPWTDKQHVEQIIFALIYHRQNKQCMQEVERLLEQHMPLTDSLKESQLQLYINMYTRTNRVDAAMTVFQRLERPDERNFIDMIRALRDAERMQESVEFLEKYLRECKGAEKQHMMLKEMSTHLDRDSFDTVFQACISAELVPPPRFIQRHFQALFTDNATSAAARLEEYLGTITEDSERTRIVDMYIDAALSTKHLAQAIECVQHHPTLTRESHILDCSRRAVQFRQHRAVETLARLVAAESYSQEAKEAVMLDRMRVYSRLGQLDDVVDTLWADVFATMKPSVEFLRAAYVIWEDNADADLNRMQLILQQHLGTEMPQS</sequence>
<evidence type="ECO:0000256" key="1">
    <source>
        <dbReference type="SAM" id="MobiDB-lite"/>
    </source>
</evidence>
<protein>
    <recommendedName>
        <fullName evidence="4">Leucine-rich PPR motif-containing protein, mitochondrial</fullName>
    </recommendedName>
</protein>
<reference evidence="2" key="1">
    <citation type="submission" date="2009-08" db="EMBL/GenBank/DDBJ databases">
        <title>Annotation of Salpingoeca rosetta.</title>
        <authorList>
            <consortium name="The Broad Institute Genome Sequencing Platform"/>
            <person name="Russ C."/>
            <person name="Cuomo C."/>
            <person name="Burger G."/>
            <person name="Gray M.W."/>
            <person name="Holland P.W.H."/>
            <person name="King N."/>
            <person name="Lang F.B.F."/>
            <person name="Roger A.J."/>
            <person name="Ruiz-Trillo I."/>
            <person name="Young S.K."/>
            <person name="Zeng Q."/>
            <person name="Gargeya S."/>
            <person name="Alvarado L."/>
            <person name="Berlin A."/>
            <person name="Chapman S.B."/>
            <person name="Chen Z."/>
            <person name="Freedman E."/>
            <person name="Gellesch M."/>
            <person name="Goldberg J."/>
            <person name="Griggs A."/>
            <person name="Gujja S."/>
            <person name="Heilman E."/>
            <person name="Heiman D."/>
            <person name="Howarth C."/>
            <person name="Mehta T."/>
            <person name="Neiman D."/>
            <person name="Pearson M."/>
            <person name="Roberts A."/>
            <person name="Saif S."/>
            <person name="Shea T."/>
            <person name="Shenoy N."/>
            <person name="Sisk P."/>
            <person name="Stolte C."/>
            <person name="Sykes S."/>
            <person name="White J."/>
            <person name="Yandava C."/>
            <person name="Haas B."/>
            <person name="Nusbaum C."/>
            <person name="Birren B."/>
        </authorList>
    </citation>
    <scope>NUCLEOTIDE SEQUENCE [LARGE SCALE GENOMIC DNA]</scope>
    <source>
        <strain evidence="2">ATCC 50818</strain>
    </source>
</reference>
<dbReference type="Proteomes" id="UP000007799">
    <property type="component" value="Unassembled WGS sequence"/>
</dbReference>
<feature type="compositionally biased region" description="Basic and acidic residues" evidence="1">
    <location>
        <begin position="49"/>
        <end position="69"/>
    </location>
</feature>
<dbReference type="InParanoid" id="F2ULC2"/>
<feature type="region of interest" description="Disordered" evidence="1">
    <location>
        <begin position="35"/>
        <end position="71"/>
    </location>
</feature>
<dbReference type="EMBL" id="GL832980">
    <property type="protein sequence ID" value="EGD77921.1"/>
    <property type="molecule type" value="Genomic_DNA"/>
</dbReference>
<name>F2ULC2_SALR5</name>
<evidence type="ECO:0000313" key="2">
    <source>
        <dbReference type="EMBL" id="EGD77921.1"/>
    </source>
</evidence>
<evidence type="ECO:0000313" key="3">
    <source>
        <dbReference type="Proteomes" id="UP000007799"/>
    </source>
</evidence>
<dbReference type="KEGG" id="sre:PTSG_09557"/>
<keyword evidence="3" id="KW-1185">Reference proteome</keyword>
<organism evidence="3">
    <name type="scientific">Salpingoeca rosetta (strain ATCC 50818 / BSB-021)</name>
    <dbReference type="NCBI Taxonomy" id="946362"/>
    <lineage>
        <taxon>Eukaryota</taxon>
        <taxon>Choanoflagellata</taxon>
        <taxon>Craspedida</taxon>
        <taxon>Salpingoecidae</taxon>
        <taxon>Salpingoeca</taxon>
    </lineage>
</organism>
<dbReference type="GeneID" id="16070538"/>
<dbReference type="InterPro" id="IPR011990">
    <property type="entry name" value="TPR-like_helical_dom_sf"/>
</dbReference>
<accession>F2ULC2</accession>
<dbReference type="OMA" id="IRINDFD"/>
<proteinExistence type="predicted"/>
<evidence type="ECO:0008006" key="4">
    <source>
        <dbReference type="Google" id="ProtNLM"/>
    </source>
</evidence>
<dbReference type="Gene3D" id="1.25.40.10">
    <property type="entry name" value="Tetratricopeptide repeat domain"/>
    <property type="match status" value="2"/>
</dbReference>